<dbReference type="GO" id="GO:0016020">
    <property type="term" value="C:membrane"/>
    <property type="evidence" value="ECO:0007669"/>
    <property type="project" value="InterPro"/>
</dbReference>
<dbReference type="PANTHER" id="PTHR24421">
    <property type="entry name" value="NITRATE/NITRITE SENSOR PROTEIN NARX-RELATED"/>
    <property type="match status" value="1"/>
</dbReference>
<dbReference type="InterPro" id="IPR036890">
    <property type="entry name" value="HATPase_C_sf"/>
</dbReference>
<evidence type="ECO:0000256" key="7">
    <source>
        <dbReference type="ARBA" id="ARBA00022840"/>
    </source>
</evidence>
<reference evidence="11 12" key="1">
    <citation type="submission" date="2018-09" db="EMBL/GenBank/DDBJ databases">
        <title>YIM 75507 draft genome.</title>
        <authorList>
            <person name="Tang S."/>
            <person name="Feng Y."/>
        </authorList>
    </citation>
    <scope>NUCLEOTIDE SEQUENCE [LARGE SCALE GENOMIC DNA]</scope>
    <source>
        <strain evidence="11 12">YIM 75507</strain>
    </source>
</reference>
<dbReference type="Gene3D" id="3.30.565.10">
    <property type="entry name" value="Histidine kinase-like ATPase, C-terminal domain"/>
    <property type="match status" value="1"/>
</dbReference>
<name>A0A3A4AYX9_9ACTN</name>
<keyword evidence="8" id="KW-0902">Two-component regulatory system</keyword>
<dbReference type="SMART" id="SM00387">
    <property type="entry name" value="HATPase_c"/>
    <property type="match status" value="1"/>
</dbReference>
<dbReference type="Proteomes" id="UP000265768">
    <property type="component" value="Unassembled WGS sequence"/>
</dbReference>
<dbReference type="InterPro" id="IPR050482">
    <property type="entry name" value="Sensor_HK_TwoCompSys"/>
</dbReference>
<organism evidence="11 12">
    <name type="scientific">Bailinhaonella thermotolerans</name>
    <dbReference type="NCBI Taxonomy" id="1070861"/>
    <lineage>
        <taxon>Bacteria</taxon>
        <taxon>Bacillati</taxon>
        <taxon>Actinomycetota</taxon>
        <taxon>Actinomycetes</taxon>
        <taxon>Streptosporangiales</taxon>
        <taxon>Streptosporangiaceae</taxon>
        <taxon>Bailinhaonella</taxon>
    </lineage>
</organism>
<comment type="caution">
    <text evidence="11">The sequence shown here is derived from an EMBL/GenBank/DDBJ whole genome shotgun (WGS) entry which is preliminary data.</text>
</comment>
<evidence type="ECO:0000259" key="10">
    <source>
        <dbReference type="SMART" id="SM00387"/>
    </source>
</evidence>
<keyword evidence="12" id="KW-1185">Reference proteome</keyword>
<evidence type="ECO:0000256" key="6">
    <source>
        <dbReference type="ARBA" id="ARBA00022777"/>
    </source>
</evidence>
<keyword evidence="3" id="KW-0597">Phosphoprotein</keyword>
<feature type="transmembrane region" description="Helical" evidence="9">
    <location>
        <begin position="173"/>
        <end position="196"/>
    </location>
</feature>
<dbReference type="SUPFAM" id="SSF55874">
    <property type="entry name" value="ATPase domain of HSP90 chaperone/DNA topoisomerase II/histidine kinase"/>
    <property type="match status" value="1"/>
</dbReference>
<dbReference type="EMBL" id="QZEY01000015">
    <property type="protein sequence ID" value="RJL24572.1"/>
    <property type="molecule type" value="Genomic_DNA"/>
</dbReference>
<dbReference type="CDD" id="cd16917">
    <property type="entry name" value="HATPase_UhpB-NarQ-NarX-like"/>
    <property type="match status" value="1"/>
</dbReference>
<dbReference type="Pfam" id="PF07730">
    <property type="entry name" value="HisKA_3"/>
    <property type="match status" value="1"/>
</dbReference>
<keyword evidence="4" id="KW-0808">Transferase</keyword>
<dbReference type="OrthoDB" id="5241729at2"/>
<evidence type="ECO:0000256" key="4">
    <source>
        <dbReference type="ARBA" id="ARBA00022679"/>
    </source>
</evidence>
<dbReference type="Pfam" id="PF02518">
    <property type="entry name" value="HATPase_c"/>
    <property type="match status" value="1"/>
</dbReference>
<keyword evidence="9" id="KW-0812">Transmembrane</keyword>
<keyword evidence="9" id="KW-0472">Membrane</keyword>
<evidence type="ECO:0000256" key="9">
    <source>
        <dbReference type="SAM" id="Phobius"/>
    </source>
</evidence>
<evidence type="ECO:0000256" key="3">
    <source>
        <dbReference type="ARBA" id="ARBA00022553"/>
    </source>
</evidence>
<dbReference type="Gene3D" id="1.20.5.1930">
    <property type="match status" value="1"/>
</dbReference>
<dbReference type="GO" id="GO:0000155">
    <property type="term" value="F:phosphorelay sensor kinase activity"/>
    <property type="evidence" value="ECO:0007669"/>
    <property type="project" value="InterPro"/>
</dbReference>
<evidence type="ECO:0000256" key="5">
    <source>
        <dbReference type="ARBA" id="ARBA00022741"/>
    </source>
</evidence>
<evidence type="ECO:0000256" key="2">
    <source>
        <dbReference type="ARBA" id="ARBA00012438"/>
    </source>
</evidence>
<dbReference type="InterPro" id="IPR025828">
    <property type="entry name" value="Put_sensor_dom"/>
</dbReference>
<feature type="transmembrane region" description="Helical" evidence="9">
    <location>
        <begin position="120"/>
        <end position="153"/>
    </location>
</feature>
<feature type="transmembrane region" description="Helical" evidence="9">
    <location>
        <begin position="16"/>
        <end position="42"/>
    </location>
</feature>
<dbReference type="InterPro" id="IPR003594">
    <property type="entry name" value="HATPase_dom"/>
</dbReference>
<dbReference type="Pfam" id="PF13796">
    <property type="entry name" value="Sensor"/>
    <property type="match status" value="1"/>
</dbReference>
<dbReference type="InterPro" id="IPR011712">
    <property type="entry name" value="Sig_transdc_His_kin_sub3_dim/P"/>
</dbReference>
<dbReference type="GO" id="GO:0005524">
    <property type="term" value="F:ATP binding"/>
    <property type="evidence" value="ECO:0007669"/>
    <property type="project" value="UniProtKB-KW"/>
</dbReference>
<dbReference type="PANTHER" id="PTHR24421:SF10">
    <property type="entry name" value="NITRATE_NITRITE SENSOR PROTEIN NARQ"/>
    <property type="match status" value="1"/>
</dbReference>
<evidence type="ECO:0000313" key="11">
    <source>
        <dbReference type="EMBL" id="RJL24572.1"/>
    </source>
</evidence>
<protein>
    <recommendedName>
        <fullName evidence="2">histidine kinase</fullName>
        <ecNumber evidence="2">2.7.13.3</ecNumber>
    </recommendedName>
</protein>
<evidence type="ECO:0000313" key="12">
    <source>
        <dbReference type="Proteomes" id="UP000265768"/>
    </source>
</evidence>
<dbReference type="EC" id="2.7.13.3" evidence="2"/>
<dbReference type="GO" id="GO:0046983">
    <property type="term" value="F:protein dimerization activity"/>
    <property type="evidence" value="ECO:0007669"/>
    <property type="project" value="InterPro"/>
</dbReference>
<keyword evidence="5" id="KW-0547">Nucleotide-binding</keyword>
<dbReference type="AlphaFoldDB" id="A0A3A4AYX9"/>
<feature type="domain" description="Histidine kinase/HSP90-like ATPase" evidence="10">
    <location>
        <begin position="333"/>
        <end position="423"/>
    </location>
</feature>
<keyword evidence="6 11" id="KW-0418">Kinase</keyword>
<accession>A0A3A4AYX9</accession>
<keyword evidence="9" id="KW-1133">Transmembrane helix</keyword>
<gene>
    <name evidence="11" type="ORF">D5H75_29380</name>
</gene>
<evidence type="ECO:0000256" key="1">
    <source>
        <dbReference type="ARBA" id="ARBA00000085"/>
    </source>
</evidence>
<keyword evidence="7" id="KW-0067">ATP-binding</keyword>
<proteinExistence type="predicted"/>
<feature type="transmembrane region" description="Helical" evidence="9">
    <location>
        <begin position="54"/>
        <end position="76"/>
    </location>
</feature>
<sequence length="424" mass="43956">MARRAYAVTGWPWRALAYLLTTGIPMAGAVLLLAPAAAVWAFVPSAGPGIGERVALAVLGAALPAVAAPPLAPALARLERLRLRLVDSRPLGPAFRAPAAPGLAAWARARYADGAAWRALAYLLLLVTVVAPAGLALLTFLLTVAGLLVSPFLSYGDGERLALGFAEVSGRGQAVPYAVLGVVLLAAVPYLLGLAAGAQGALARTLLGPGGRLRAELVEVARSRARLVDAFEAERRRIERDLHDGAQQRLLSLSLRLGLARHALDAGSEAGRTVAEAHEEAKLLMAELRELVRGIHPRVLTDRGLAAALEELGDRCPLPVTVRADLAVRPPAGVESAAYFAVAEALNNAVKHSGARAVLITARLARGILVVEVTDDGRGGAEPGRGSGLTGLADRVAVVDGRMFLSSPAGGPTVVRVELPCPSE</sequence>
<comment type="catalytic activity">
    <reaction evidence="1">
        <text>ATP + protein L-histidine = ADP + protein N-phospho-L-histidine.</text>
        <dbReference type="EC" id="2.7.13.3"/>
    </reaction>
</comment>
<evidence type="ECO:0000256" key="8">
    <source>
        <dbReference type="ARBA" id="ARBA00023012"/>
    </source>
</evidence>